<evidence type="ECO:0000313" key="2">
    <source>
        <dbReference type="EMBL" id="MYH62994.1"/>
    </source>
</evidence>
<dbReference type="PANTHER" id="PTHR40094">
    <property type="entry name" value="ALPHA-2-MACROGLOBULIN HOMOLOG"/>
    <property type="match status" value="1"/>
</dbReference>
<dbReference type="AlphaFoldDB" id="A0A6B1GA92"/>
<accession>A0A6B1GA92</accession>
<dbReference type="Pfam" id="PF17973">
    <property type="entry name" value="bMG10"/>
    <property type="match status" value="1"/>
</dbReference>
<dbReference type="PANTHER" id="PTHR40094:SF1">
    <property type="entry name" value="UBIQUITIN DOMAIN-CONTAINING PROTEIN"/>
    <property type="match status" value="1"/>
</dbReference>
<dbReference type="InterPro" id="IPR041246">
    <property type="entry name" value="Bact_MG10"/>
</dbReference>
<gene>
    <name evidence="2" type="ORF">F4148_14980</name>
</gene>
<name>A0A6B1GA92_9CHLR</name>
<feature type="domain" description="Bacterial alpha-2-macroglobulin MG10" evidence="1">
    <location>
        <begin position="257"/>
        <end position="395"/>
    </location>
</feature>
<dbReference type="InterPro" id="IPR008930">
    <property type="entry name" value="Terpenoid_cyclase/PrenylTrfase"/>
</dbReference>
<dbReference type="SUPFAM" id="SSF48239">
    <property type="entry name" value="Terpenoid cyclases/Protein prenyltransferases"/>
    <property type="match status" value="1"/>
</dbReference>
<dbReference type="EMBL" id="VYDA01000532">
    <property type="protein sequence ID" value="MYH62994.1"/>
    <property type="molecule type" value="Genomic_DNA"/>
</dbReference>
<dbReference type="InterPro" id="IPR051802">
    <property type="entry name" value="YfhM-like"/>
</dbReference>
<sequence>MVNRSLDYLRNIESYFPSWYGTDARRGLSSYALYVRKLLRDDDPSKARSLVVEAGLESLSLESLGWLLFVLTDDAASQSTVTEMRRFISNRVTETAGAATIASSYSDGDYLLLHSNRRADAVLLEALVVDQPDSDQVPKLVRGLLGHRTAGRWSNTQENVWVLLALDRYFQAFESQTPDFVARIWLGEQFAASRAFQGRSTDNVGLDLPMQFVHEISGDAEDDLPLLIQKQGQGRLYYRVGLRYAPVDLSLGPADHGFTVERIYEAVDDPADVRRDEDGLWHIRAGARVRVKLTMAAPSRRVHVALVDPLPAGLEILNPDLAVTADPPRDSNRTQTGRRWWDSWYQHQNLRDERAEAFTSYLWAGVYQYSYLARATTPGAFVAPPAKAEEMYAPETFGRTKTDRIVVVVSD</sequence>
<reference evidence="2" key="1">
    <citation type="submission" date="2019-09" db="EMBL/GenBank/DDBJ databases">
        <title>Characterisation of the sponge microbiome using genome-centric metagenomics.</title>
        <authorList>
            <person name="Engelberts J.P."/>
            <person name="Robbins S.J."/>
            <person name="De Goeij J.M."/>
            <person name="Aranda M."/>
            <person name="Bell S.C."/>
            <person name="Webster N.S."/>
        </authorList>
    </citation>
    <scope>NUCLEOTIDE SEQUENCE</scope>
    <source>
        <strain evidence="2">SB0675_bin_29</strain>
    </source>
</reference>
<comment type="caution">
    <text evidence="2">The sequence shown here is derived from an EMBL/GenBank/DDBJ whole genome shotgun (WGS) entry which is preliminary data.</text>
</comment>
<evidence type="ECO:0000259" key="1">
    <source>
        <dbReference type="Pfam" id="PF17973"/>
    </source>
</evidence>
<proteinExistence type="predicted"/>
<dbReference type="Gene3D" id="1.50.10.20">
    <property type="match status" value="1"/>
</dbReference>
<organism evidence="2">
    <name type="scientific">Caldilineaceae bacterium SB0675_bin_29</name>
    <dbReference type="NCBI Taxonomy" id="2605266"/>
    <lineage>
        <taxon>Bacteria</taxon>
        <taxon>Bacillati</taxon>
        <taxon>Chloroflexota</taxon>
        <taxon>Caldilineae</taxon>
        <taxon>Caldilineales</taxon>
        <taxon>Caldilineaceae</taxon>
    </lineage>
</organism>
<protein>
    <recommendedName>
        <fullName evidence="1">Bacterial alpha-2-macroglobulin MG10 domain-containing protein</fullName>
    </recommendedName>
</protein>